<name>A0ACC3T763_LIPKO</name>
<organism evidence="1 2">
    <name type="scientific">Lipomyces kononenkoae</name>
    <name type="common">Yeast</name>
    <dbReference type="NCBI Taxonomy" id="34357"/>
    <lineage>
        <taxon>Eukaryota</taxon>
        <taxon>Fungi</taxon>
        <taxon>Dikarya</taxon>
        <taxon>Ascomycota</taxon>
        <taxon>Saccharomycotina</taxon>
        <taxon>Lipomycetes</taxon>
        <taxon>Lipomycetales</taxon>
        <taxon>Lipomycetaceae</taxon>
        <taxon>Lipomyces</taxon>
    </lineage>
</organism>
<proteinExistence type="predicted"/>
<gene>
    <name evidence="1" type="ORF">V1525DRAFT_398686</name>
</gene>
<dbReference type="Proteomes" id="UP001433508">
    <property type="component" value="Unassembled WGS sequence"/>
</dbReference>
<evidence type="ECO:0000313" key="1">
    <source>
        <dbReference type="EMBL" id="KAK9239390.1"/>
    </source>
</evidence>
<sequence length="137" mass="15779">MSSILRTAHIVRQSGAARVTARNISRRSYHQIYDGNVARGKKFVDEQKAIHHHAASTAGMWYKVSLYLALPLVTVSLIRSFKQETEHIAHIKHHASEEEPEDLAPEFPYQNIRRKDFFWGDGDKTLFWNDLANAHRA</sequence>
<comment type="caution">
    <text evidence="1">The sequence shown here is derived from an EMBL/GenBank/DDBJ whole genome shotgun (WGS) entry which is preliminary data.</text>
</comment>
<reference evidence="2" key="1">
    <citation type="journal article" date="2024" name="Front. Bioeng. Biotechnol.">
        <title>Genome-scale model development and genomic sequencing of the oleaginous clade Lipomyces.</title>
        <authorList>
            <person name="Czajka J.J."/>
            <person name="Han Y."/>
            <person name="Kim J."/>
            <person name="Mondo S.J."/>
            <person name="Hofstad B.A."/>
            <person name="Robles A."/>
            <person name="Haridas S."/>
            <person name="Riley R."/>
            <person name="LaButti K."/>
            <person name="Pangilinan J."/>
            <person name="Andreopoulos W."/>
            <person name="Lipzen A."/>
            <person name="Yan J."/>
            <person name="Wang M."/>
            <person name="Ng V."/>
            <person name="Grigoriev I.V."/>
            <person name="Spatafora J.W."/>
            <person name="Magnuson J.K."/>
            <person name="Baker S.E."/>
            <person name="Pomraning K.R."/>
        </authorList>
    </citation>
    <scope>NUCLEOTIDE SEQUENCE [LARGE SCALE GENOMIC DNA]</scope>
    <source>
        <strain evidence="2">CBS 7786</strain>
    </source>
</reference>
<protein>
    <submittedName>
        <fullName evidence="1">Cytochrome c oxidase, subunit VIa</fullName>
    </submittedName>
</protein>
<keyword evidence="2" id="KW-1185">Reference proteome</keyword>
<dbReference type="EMBL" id="MU971347">
    <property type="protein sequence ID" value="KAK9239390.1"/>
    <property type="molecule type" value="Genomic_DNA"/>
</dbReference>
<accession>A0ACC3T763</accession>
<evidence type="ECO:0000313" key="2">
    <source>
        <dbReference type="Proteomes" id="UP001433508"/>
    </source>
</evidence>